<sequence length="760" mass="84609">MLQRGSGRYRRVLAYCNTVDEAKRFQEQTRNAGLVAWHINGDSPDRDRQRVLQEFAGTLQGPVHVLVTVQVLGEGVNIGNADTCIFVEPRRSYVAILQAMGRVLRRHPNKPLAHVILPAVPETYLHGGGERSPVAVPVGGLGGKTRSLPASSAGKAGRQLPNIETIVSQETVDDTPSRSQEMISTAGIPRRRLSTTPDARQTVLKNTSVIPRSVVQQFGDRSTGPTASSRNGDHSFTEQNASSFGEEVGQVVRNGRPKAGARLTTGLDIDKHSVQEEYGHSTSELDGVTGGTFVKFGPLNCEGSGPELFNGYIRRSSVPEPAGAEVNHSSDALFALRLGTTPEESIPSDTTRTRPPEASSRLRRIGPRERSLKLTSAGIPALGELGRFLQVLAAADSRLADSLLQDTPSGCFRFIDARGLQPGALDIASTPEVILKVWNQLSSMARGVFTWMARFKEINEFCKTYGYVPRYDTKDEPEKTLGIWLHNQHGGIRSGRIGAERRQALLNACPMLAQRIRKWAERPDDFTFKLQELVALIDCNGRLPRSTDSSVASWICQQGRRFRAGQLTADKLQRLERIELLLPMLKSWHHDVSSSWTNNLDKLRVHMRRQQQSMANSEGEGTREHSTQLPRDIVRWLWFQRKNYRDGTLNEYQVVSLMGEGVSLQARRWQGSWDDKLHRLTKIICVEGRLPTSETSGHHGRDVLRKQLYQWIRRQVNLHLEGKLDSDRLSALKDSHPLVCDLFRDPIKPAITTEAGALDV</sequence>
<feature type="non-terminal residue" evidence="3">
    <location>
        <position position="760"/>
    </location>
</feature>
<organism evidence="3 4">
    <name type="scientific">Polarella glacialis</name>
    <name type="common">Dinoflagellate</name>
    <dbReference type="NCBI Taxonomy" id="89957"/>
    <lineage>
        <taxon>Eukaryota</taxon>
        <taxon>Sar</taxon>
        <taxon>Alveolata</taxon>
        <taxon>Dinophyceae</taxon>
        <taxon>Suessiales</taxon>
        <taxon>Suessiaceae</taxon>
        <taxon>Polarella</taxon>
    </lineage>
</organism>
<accession>A0A813G961</accession>
<dbReference type="PANTHER" id="PTHR33418:SF1">
    <property type="entry name" value="HELICASE-ASSOCIATED DOMAIN-CONTAINING PROTEIN"/>
    <property type="match status" value="1"/>
</dbReference>
<proteinExistence type="predicted"/>
<dbReference type="InterPro" id="IPR001650">
    <property type="entry name" value="Helicase_C-like"/>
</dbReference>
<dbReference type="Gene3D" id="6.10.140.530">
    <property type="match status" value="2"/>
</dbReference>
<dbReference type="PROSITE" id="PS51194">
    <property type="entry name" value="HELICASE_CTER"/>
    <property type="match status" value="1"/>
</dbReference>
<feature type="region of interest" description="Disordered" evidence="1">
    <location>
        <begin position="339"/>
        <end position="363"/>
    </location>
</feature>
<feature type="compositionally biased region" description="Polar residues" evidence="1">
    <location>
        <begin position="216"/>
        <end position="230"/>
    </location>
</feature>
<evidence type="ECO:0000313" key="3">
    <source>
        <dbReference type="EMBL" id="CAE8621417.1"/>
    </source>
</evidence>
<dbReference type="AlphaFoldDB" id="A0A813G961"/>
<protein>
    <recommendedName>
        <fullName evidence="2">Helicase C-terminal domain-containing protein</fullName>
    </recommendedName>
</protein>
<keyword evidence="4" id="KW-1185">Reference proteome</keyword>
<reference evidence="3" key="1">
    <citation type="submission" date="2021-02" db="EMBL/GenBank/DDBJ databases">
        <authorList>
            <person name="Dougan E. K."/>
            <person name="Rhodes N."/>
            <person name="Thang M."/>
            <person name="Chan C."/>
        </authorList>
    </citation>
    <scope>NUCLEOTIDE SEQUENCE</scope>
</reference>
<gene>
    <name evidence="3" type="ORF">PGLA1383_LOCUS38935</name>
</gene>
<feature type="region of interest" description="Disordered" evidence="1">
    <location>
        <begin position="216"/>
        <end position="245"/>
    </location>
</feature>
<dbReference type="SUPFAM" id="SSF52540">
    <property type="entry name" value="P-loop containing nucleoside triphosphate hydrolases"/>
    <property type="match status" value="1"/>
</dbReference>
<comment type="caution">
    <text evidence="3">The sequence shown here is derived from an EMBL/GenBank/DDBJ whole genome shotgun (WGS) entry which is preliminary data.</text>
</comment>
<evidence type="ECO:0000313" key="4">
    <source>
        <dbReference type="Proteomes" id="UP000654075"/>
    </source>
</evidence>
<dbReference type="EMBL" id="CAJNNV010027738">
    <property type="protein sequence ID" value="CAE8621417.1"/>
    <property type="molecule type" value="Genomic_DNA"/>
</dbReference>
<dbReference type="Proteomes" id="UP000654075">
    <property type="component" value="Unassembled WGS sequence"/>
</dbReference>
<dbReference type="OrthoDB" id="16911at2759"/>
<dbReference type="Gene3D" id="3.40.50.300">
    <property type="entry name" value="P-loop containing nucleotide triphosphate hydrolases"/>
    <property type="match status" value="1"/>
</dbReference>
<dbReference type="PANTHER" id="PTHR33418">
    <property type="entry name" value="HELICASE-ASSOCIATED"/>
    <property type="match status" value="1"/>
</dbReference>
<feature type="domain" description="Helicase C-terminal" evidence="2">
    <location>
        <begin position="1"/>
        <end position="183"/>
    </location>
</feature>
<evidence type="ECO:0000259" key="2">
    <source>
        <dbReference type="PROSITE" id="PS51194"/>
    </source>
</evidence>
<evidence type="ECO:0000256" key="1">
    <source>
        <dbReference type="SAM" id="MobiDB-lite"/>
    </source>
</evidence>
<name>A0A813G961_POLGL</name>
<dbReference type="SMART" id="SM00490">
    <property type="entry name" value="HELICc"/>
    <property type="match status" value="1"/>
</dbReference>
<dbReference type="Pfam" id="PF00271">
    <property type="entry name" value="Helicase_C"/>
    <property type="match status" value="1"/>
</dbReference>
<dbReference type="InterPro" id="IPR027417">
    <property type="entry name" value="P-loop_NTPase"/>
</dbReference>